<accession>A0A5P9S4L9</accession>
<keyword evidence="1" id="KW-0472">Membrane</keyword>
<proteinExistence type="evidence at transcript level"/>
<dbReference type="AlphaFoldDB" id="A0A5P9S4L9"/>
<feature type="signal peptide" evidence="2">
    <location>
        <begin position="1"/>
        <end position="18"/>
    </location>
</feature>
<evidence type="ECO:0000256" key="2">
    <source>
        <dbReference type="SAM" id="SignalP"/>
    </source>
</evidence>
<sequence length="100" mass="10878">MALRSSTLLLLLLPSTQRYTARMPCSSKHSMRSMKAASTAFCRSICAMGIPTLYKIVKAIRICCSQSSSLSFSSFPFFSFSSGSIALLSCGRVLLLLLLL</sequence>
<organism evidence="3">
    <name type="scientific">Sarcocystis aucheniae</name>
    <dbReference type="NCBI Taxonomy" id="65407"/>
    <lineage>
        <taxon>Eukaryota</taxon>
        <taxon>Sar</taxon>
        <taxon>Alveolata</taxon>
        <taxon>Apicomplexa</taxon>
        <taxon>Conoidasida</taxon>
        <taxon>Coccidia</taxon>
        <taxon>Eucoccidiorida</taxon>
        <taxon>Eimeriorina</taxon>
        <taxon>Sarcocystidae</taxon>
        <taxon>Sarcocystis</taxon>
    </lineage>
</organism>
<keyword evidence="2" id="KW-0732">Signal</keyword>
<evidence type="ECO:0000256" key="1">
    <source>
        <dbReference type="SAM" id="Phobius"/>
    </source>
</evidence>
<name>A0A5P9S4L9_9APIC</name>
<feature type="transmembrane region" description="Helical" evidence="1">
    <location>
        <begin position="77"/>
        <end position="99"/>
    </location>
</feature>
<keyword evidence="1" id="KW-0812">Transmembrane</keyword>
<protein>
    <recommendedName>
        <fullName evidence="4">Secreted protein</fullName>
    </recommendedName>
</protein>
<dbReference type="EMBL" id="MK825587">
    <property type="protein sequence ID" value="QFV20521.1"/>
    <property type="molecule type" value="mRNA"/>
</dbReference>
<keyword evidence="1" id="KW-1133">Transmembrane helix</keyword>
<evidence type="ECO:0008006" key="4">
    <source>
        <dbReference type="Google" id="ProtNLM"/>
    </source>
</evidence>
<evidence type="ECO:0000313" key="3">
    <source>
        <dbReference type="EMBL" id="QFV20521.1"/>
    </source>
</evidence>
<reference evidence="3" key="1">
    <citation type="journal article" date="2019" name="Transbound. Emerg. Dis.">
        <title>In silico identification of immunotherapeutic and diagnostic targets in the glycosylphosphatidylinositol metabolism of the coccidian Sarcocystis aucheniae.</title>
        <authorList>
            <person name="Decker C."/>
            <person name="Wieser S.N."/>
            <person name="Soria M."/>
            <person name="de Alba P."/>
            <person name="Florin-Christensen M."/>
            <person name="Schnittger L."/>
        </authorList>
    </citation>
    <scope>NUCLEOTIDE SEQUENCE</scope>
    <source>
        <strain evidence="3">T1</strain>
    </source>
</reference>
<feature type="chain" id="PRO_5024378214" description="Secreted protein" evidence="2">
    <location>
        <begin position="19"/>
        <end position="100"/>
    </location>
</feature>